<gene>
    <name evidence="3" type="ORF">SMACR_03359</name>
</gene>
<feature type="region of interest" description="Disordered" evidence="1">
    <location>
        <begin position="34"/>
        <end position="56"/>
    </location>
</feature>
<proteinExistence type="predicted"/>
<evidence type="ECO:0000313" key="3">
    <source>
        <dbReference type="EMBL" id="KAA8632873.1"/>
    </source>
</evidence>
<accession>A0A8S8ZS83</accession>
<feature type="region of interest" description="Disordered" evidence="1">
    <location>
        <begin position="102"/>
        <end position="131"/>
    </location>
</feature>
<keyword evidence="2" id="KW-0732">Signal</keyword>
<comment type="caution">
    <text evidence="3">The sequence shown here is derived from an EMBL/GenBank/DDBJ whole genome shotgun (WGS) entry which is preliminary data.</text>
</comment>
<feature type="compositionally biased region" description="Low complexity" evidence="1">
    <location>
        <begin position="118"/>
        <end position="131"/>
    </location>
</feature>
<feature type="signal peptide" evidence="2">
    <location>
        <begin position="1"/>
        <end position="26"/>
    </location>
</feature>
<reference evidence="3 4" key="1">
    <citation type="submission" date="2017-07" db="EMBL/GenBank/DDBJ databases">
        <title>Genome sequence of the Sordaria macrospora wild type strain R19027.</title>
        <authorList>
            <person name="Nowrousian M."/>
            <person name="Teichert I."/>
            <person name="Kueck U."/>
        </authorList>
    </citation>
    <scope>NUCLEOTIDE SEQUENCE [LARGE SCALE GENOMIC DNA]</scope>
    <source>
        <strain evidence="3 4">R19027</strain>
        <tissue evidence="3">Mycelium</tissue>
    </source>
</reference>
<name>A0A8S8ZS83_SORMA</name>
<evidence type="ECO:0000256" key="2">
    <source>
        <dbReference type="SAM" id="SignalP"/>
    </source>
</evidence>
<dbReference type="Proteomes" id="UP000433876">
    <property type="component" value="Unassembled WGS sequence"/>
</dbReference>
<organism evidence="3 4">
    <name type="scientific">Sordaria macrospora</name>
    <dbReference type="NCBI Taxonomy" id="5147"/>
    <lineage>
        <taxon>Eukaryota</taxon>
        <taxon>Fungi</taxon>
        <taxon>Dikarya</taxon>
        <taxon>Ascomycota</taxon>
        <taxon>Pezizomycotina</taxon>
        <taxon>Sordariomycetes</taxon>
        <taxon>Sordariomycetidae</taxon>
        <taxon>Sordariales</taxon>
        <taxon>Sordariaceae</taxon>
        <taxon>Sordaria</taxon>
    </lineage>
</organism>
<evidence type="ECO:0000313" key="4">
    <source>
        <dbReference type="Proteomes" id="UP000433876"/>
    </source>
</evidence>
<protein>
    <submittedName>
        <fullName evidence="3">Uncharacterized protein</fullName>
    </submittedName>
</protein>
<dbReference type="VEuPathDB" id="FungiDB:SMAC_03359"/>
<evidence type="ECO:0000256" key="1">
    <source>
        <dbReference type="SAM" id="MobiDB-lite"/>
    </source>
</evidence>
<sequence length="248" mass="27227">MQPFLSGGTTLALLLITLTLLLFAAAGDEHPYEPYHHKSSVGNSNTERSSVELDTRPPVQVEELVVRLDALKQTGNLQRGTWKKKKRRTEVVRKGGVGYGFVSHRSNPLSSPSPSPSPTSLTSRLPSRLPSRFSRFRPRNLQILAALLSHQSLHTTPLSTPLSLSILKSDMEAAEGSWALGGGGLRGLGLPLAKTVRRQSLQCHGGRTWRGDIKYITRGTAGEEEQRQLRGGELEGDIRRVEPRTARV</sequence>
<dbReference type="AlphaFoldDB" id="A0A8S8ZS83"/>
<feature type="chain" id="PRO_5035720942" evidence="2">
    <location>
        <begin position="27"/>
        <end position="248"/>
    </location>
</feature>
<dbReference type="EMBL" id="NMPR01000046">
    <property type="protein sequence ID" value="KAA8632873.1"/>
    <property type="molecule type" value="Genomic_DNA"/>
</dbReference>